<dbReference type="Pfam" id="PF13520">
    <property type="entry name" value="AA_permease_2"/>
    <property type="match status" value="1"/>
</dbReference>
<evidence type="ECO:0000313" key="7">
    <source>
        <dbReference type="EMBL" id="GGA22203.1"/>
    </source>
</evidence>
<keyword evidence="2" id="KW-1003">Cell membrane</keyword>
<dbReference type="Proteomes" id="UP000616114">
    <property type="component" value="Unassembled WGS sequence"/>
</dbReference>
<dbReference type="PIRSF" id="PIRSF006060">
    <property type="entry name" value="AA_transporter"/>
    <property type="match status" value="1"/>
</dbReference>
<evidence type="ECO:0000256" key="3">
    <source>
        <dbReference type="ARBA" id="ARBA00022692"/>
    </source>
</evidence>
<evidence type="ECO:0000256" key="4">
    <source>
        <dbReference type="ARBA" id="ARBA00022989"/>
    </source>
</evidence>
<dbReference type="PANTHER" id="PTHR42770">
    <property type="entry name" value="AMINO ACID TRANSPORTER-RELATED"/>
    <property type="match status" value="1"/>
</dbReference>
<keyword evidence="8" id="KW-1185">Reference proteome</keyword>
<dbReference type="InterPro" id="IPR050367">
    <property type="entry name" value="APC_superfamily"/>
</dbReference>
<feature type="transmembrane region" description="Helical" evidence="6">
    <location>
        <begin position="132"/>
        <end position="150"/>
    </location>
</feature>
<evidence type="ECO:0000256" key="1">
    <source>
        <dbReference type="ARBA" id="ARBA00004651"/>
    </source>
</evidence>
<feature type="transmembrane region" description="Helical" evidence="6">
    <location>
        <begin position="423"/>
        <end position="444"/>
    </location>
</feature>
<dbReference type="GO" id="GO:0005886">
    <property type="term" value="C:plasma membrane"/>
    <property type="evidence" value="ECO:0007669"/>
    <property type="project" value="UniProtKB-SubCell"/>
</dbReference>
<organism evidence="7 8">
    <name type="scientific">Sediminivirga luteola</name>
    <dbReference type="NCBI Taxonomy" id="1774748"/>
    <lineage>
        <taxon>Bacteria</taxon>
        <taxon>Bacillati</taxon>
        <taxon>Actinomycetota</taxon>
        <taxon>Actinomycetes</taxon>
        <taxon>Micrococcales</taxon>
        <taxon>Brevibacteriaceae</taxon>
        <taxon>Sediminivirga</taxon>
    </lineage>
</organism>
<protein>
    <submittedName>
        <fullName evidence="7">Amino acid transporter</fullName>
    </submittedName>
</protein>
<dbReference type="Gene3D" id="1.20.1740.10">
    <property type="entry name" value="Amino acid/polyamine transporter I"/>
    <property type="match status" value="1"/>
</dbReference>
<keyword evidence="5 6" id="KW-0472">Membrane</keyword>
<dbReference type="EMBL" id="BMFY01000012">
    <property type="protein sequence ID" value="GGA22203.1"/>
    <property type="molecule type" value="Genomic_DNA"/>
</dbReference>
<sequence>MTDLKQTLGTWQLLAFGVAGVVGASWIYTNSAFFDLYGAGGVLIGLAIGVALAACIASAYSRFTAVFPRAGGEVVFAYATLGRGASFLTGWMLLGAYVSSLAFYVTAFGYLLGNFFPWMNTIPLYTINDETVYLPVLAVGVVLTLVYFTLNWFSVKIGAQVQLLMFLAIIAGGLALAVTGFSAGSPGNLIPAFGPEAAPFADTMRFVIPGMTFLAGFGLVAVLAEDARIAPAKTGRLVVLTVLLAGGFYLLVLLATAWVLPWQEVAAMDLGTVDAFRAAGFPALGAVAYLIAVLGLLTSFLGLFVACSRVMVAMGRAGLLPSALAAVHPRRGTPHIALVFVTVITLALGWLGPGAVTWFLDTGGIYLGVVWIAVTLAYYRAPRRYPQVRGATPWWENALPGIGAAGALFVIVLALLPGTGSSLVWPAEYIILLAWLALGFVLYLGGARKPDAEALQSLTGSTAAGADRRGGHEG</sequence>
<keyword evidence="4 6" id="KW-1133">Transmembrane helix</keyword>
<evidence type="ECO:0000256" key="6">
    <source>
        <dbReference type="SAM" id="Phobius"/>
    </source>
</evidence>
<comment type="caution">
    <text evidence="7">The sequence shown here is derived from an EMBL/GenBank/DDBJ whole genome shotgun (WGS) entry which is preliminary data.</text>
</comment>
<evidence type="ECO:0000256" key="5">
    <source>
        <dbReference type="ARBA" id="ARBA00023136"/>
    </source>
</evidence>
<feature type="transmembrane region" description="Helical" evidence="6">
    <location>
        <begin position="162"/>
        <end position="183"/>
    </location>
</feature>
<evidence type="ECO:0000313" key="8">
    <source>
        <dbReference type="Proteomes" id="UP000616114"/>
    </source>
</evidence>
<dbReference type="InterPro" id="IPR002293">
    <property type="entry name" value="AA/rel_permease1"/>
</dbReference>
<keyword evidence="3 6" id="KW-0812">Transmembrane</keyword>
<name>A0A8J2TZZ2_9MICO</name>
<dbReference type="GO" id="GO:0022857">
    <property type="term" value="F:transmembrane transporter activity"/>
    <property type="evidence" value="ECO:0007669"/>
    <property type="project" value="InterPro"/>
</dbReference>
<dbReference type="PANTHER" id="PTHR42770:SF7">
    <property type="entry name" value="MEMBRANE PROTEIN"/>
    <property type="match status" value="1"/>
</dbReference>
<dbReference type="RefSeq" id="WP_188551378.1">
    <property type="nucleotide sequence ID" value="NZ_BMFY01000012.1"/>
</dbReference>
<proteinExistence type="predicted"/>
<feature type="transmembrane region" description="Helical" evidence="6">
    <location>
        <begin position="39"/>
        <end position="60"/>
    </location>
</feature>
<feature type="transmembrane region" description="Helical" evidence="6">
    <location>
        <begin position="91"/>
        <end position="112"/>
    </location>
</feature>
<feature type="transmembrane region" description="Helical" evidence="6">
    <location>
        <begin position="203"/>
        <end position="225"/>
    </location>
</feature>
<reference evidence="7" key="2">
    <citation type="submission" date="2020-09" db="EMBL/GenBank/DDBJ databases">
        <authorList>
            <person name="Sun Q."/>
            <person name="Zhou Y."/>
        </authorList>
    </citation>
    <scope>NUCLEOTIDE SEQUENCE</scope>
    <source>
        <strain evidence="7">CGMCC 1.12785</strain>
    </source>
</reference>
<feature type="transmembrane region" description="Helical" evidence="6">
    <location>
        <begin position="358"/>
        <end position="379"/>
    </location>
</feature>
<dbReference type="AlphaFoldDB" id="A0A8J2TZZ2"/>
<comment type="subcellular location">
    <subcellularLocation>
        <location evidence="1">Cell membrane</location>
        <topology evidence="1">Multi-pass membrane protein</topology>
    </subcellularLocation>
</comment>
<gene>
    <name evidence="7" type="ORF">GCM10011333_26570</name>
</gene>
<feature type="transmembrane region" description="Helical" evidence="6">
    <location>
        <begin position="237"/>
        <end position="260"/>
    </location>
</feature>
<feature type="transmembrane region" description="Helical" evidence="6">
    <location>
        <begin position="333"/>
        <end position="352"/>
    </location>
</feature>
<accession>A0A8J2TZZ2</accession>
<reference evidence="7" key="1">
    <citation type="journal article" date="2014" name="Int. J. Syst. Evol. Microbiol.">
        <title>Complete genome sequence of Corynebacterium casei LMG S-19264T (=DSM 44701T), isolated from a smear-ripened cheese.</title>
        <authorList>
            <consortium name="US DOE Joint Genome Institute (JGI-PGF)"/>
            <person name="Walter F."/>
            <person name="Albersmeier A."/>
            <person name="Kalinowski J."/>
            <person name="Ruckert C."/>
        </authorList>
    </citation>
    <scope>NUCLEOTIDE SEQUENCE</scope>
    <source>
        <strain evidence="7">CGMCC 1.12785</strain>
    </source>
</reference>
<evidence type="ECO:0000256" key="2">
    <source>
        <dbReference type="ARBA" id="ARBA00022475"/>
    </source>
</evidence>
<feature type="transmembrane region" description="Helical" evidence="6">
    <location>
        <begin position="286"/>
        <end position="312"/>
    </location>
</feature>
<feature type="transmembrane region" description="Helical" evidence="6">
    <location>
        <begin position="399"/>
        <end position="417"/>
    </location>
</feature>